<keyword evidence="2" id="KW-1185">Reference proteome</keyword>
<organism evidence="1 2">
    <name type="scientific">Dibothriocephalus latus</name>
    <name type="common">Fish tapeworm</name>
    <name type="synonym">Diphyllobothrium latum</name>
    <dbReference type="NCBI Taxonomy" id="60516"/>
    <lineage>
        <taxon>Eukaryota</taxon>
        <taxon>Metazoa</taxon>
        <taxon>Spiralia</taxon>
        <taxon>Lophotrochozoa</taxon>
        <taxon>Platyhelminthes</taxon>
        <taxon>Cestoda</taxon>
        <taxon>Eucestoda</taxon>
        <taxon>Diphyllobothriidea</taxon>
        <taxon>Diphyllobothriidae</taxon>
        <taxon>Dibothriocephalus</taxon>
    </lineage>
</organism>
<evidence type="ECO:0000313" key="1">
    <source>
        <dbReference type="EMBL" id="VDN13170.1"/>
    </source>
</evidence>
<accession>A0A3P7LIF6</accession>
<evidence type="ECO:0000313" key="2">
    <source>
        <dbReference type="Proteomes" id="UP000281553"/>
    </source>
</evidence>
<sequence length="93" mass="10098">MSTDFEGVKRAVAAFEHHDIDSSQTALEVNDTSWINLEPNRCTIYGVVLKSAVAAGFHEFRIDDLPDGTSSQVTIRGSRTGKVHPFALPVPAT</sequence>
<reference evidence="1 2" key="1">
    <citation type="submission" date="2018-11" db="EMBL/GenBank/DDBJ databases">
        <authorList>
            <consortium name="Pathogen Informatics"/>
        </authorList>
    </citation>
    <scope>NUCLEOTIDE SEQUENCE [LARGE SCALE GENOMIC DNA]</scope>
</reference>
<dbReference type="AlphaFoldDB" id="A0A3P7LIF6"/>
<proteinExistence type="predicted"/>
<gene>
    <name evidence="1" type="ORF">DILT_LOCUS9001</name>
</gene>
<dbReference type="EMBL" id="UYRU01055762">
    <property type="protein sequence ID" value="VDN13170.1"/>
    <property type="molecule type" value="Genomic_DNA"/>
</dbReference>
<protein>
    <submittedName>
        <fullName evidence="1">Uncharacterized protein</fullName>
    </submittedName>
</protein>
<dbReference type="OrthoDB" id="5990676at2759"/>
<name>A0A3P7LIF6_DIBLA</name>
<dbReference type="Proteomes" id="UP000281553">
    <property type="component" value="Unassembled WGS sequence"/>
</dbReference>